<feature type="signal peptide" evidence="2">
    <location>
        <begin position="1"/>
        <end position="32"/>
    </location>
</feature>
<organism evidence="4 5">
    <name type="scientific">Candidatus Wallbacteria bacterium GWC2_49_35</name>
    <dbReference type="NCBI Taxonomy" id="1817813"/>
    <lineage>
        <taxon>Bacteria</taxon>
        <taxon>Candidatus Walliibacteriota</taxon>
    </lineage>
</organism>
<dbReference type="SUPFAM" id="SSF50494">
    <property type="entry name" value="Trypsin-like serine proteases"/>
    <property type="match status" value="1"/>
</dbReference>
<evidence type="ECO:0000313" key="5">
    <source>
        <dbReference type="Proteomes" id="UP000178735"/>
    </source>
</evidence>
<feature type="domain" description="Peptidase S55" evidence="3">
    <location>
        <begin position="1"/>
        <end position="159"/>
    </location>
</feature>
<feature type="compositionally biased region" description="Basic and acidic residues" evidence="1">
    <location>
        <begin position="717"/>
        <end position="733"/>
    </location>
</feature>
<gene>
    <name evidence="4" type="ORF">A2008_00655</name>
</gene>
<dbReference type="InterPro" id="IPR008763">
    <property type="entry name" value="Peptidase_S55"/>
</dbReference>
<reference evidence="4 5" key="1">
    <citation type="journal article" date="2016" name="Nat. Commun.">
        <title>Thousands of microbial genomes shed light on interconnected biogeochemical processes in an aquifer system.</title>
        <authorList>
            <person name="Anantharaman K."/>
            <person name="Brown C.T."/>
            <person name="Hug L.A."/>
            <person name="Sharon I."/>
            <person name="Castelle C.J."/>
            <person name="Probst A.J."/>
            <person name="Thomas B.C."/>
            <person name="Singh A."/>
            <person name="Wilkins M.J."/>
            <person name="Karaoz U."/>
            <person name="Brodie E.L."/>
            <person name="Williams K.H."/>
            <person name="Hubbard S.S."/>
            <person name="Banfield J.F."/>
        </authorList>
    </citation>
    <scope>NUCLEOTIDE SEQUENCE [LARGE SCALE GENOMIC DNA]</scope>
</reference>
<feature type="region of interest" description="Disordered" evidence="1">
    <location>
        <begin position="589"/>
        <end position="654"/>
    </location>
</feature>
<dbReference type="InterPro" id="IPR009003">
    <property type="entry name" value="Peptidase_S1_PA"/>
</dbReference>
<accession>A0A1F7WSZ3</accession>
<feature type="region of interest" description="Disordered" evidence="1">
    <location>
        <begin position="704"/>
        <end position="733"/>
    </location>
</feature>
<comment type="caution">
    <text evidence="4">The sequence shown here is derived from an EMBL/GenBank/DDBJ whole genome shotgun (WGS) entry which is preliminary data.</text>
</comment>
<feature type="chain" id="PRO_5009533572" description="Peptidase S55 domain-containing protein" evidence="2">
    <location>
        <begin position="33"/>
        <end position="733"/>
    </location>
</feature>
<feature type="compositionally biased region" description="Basic and acidic residues" evidence="1">
    <location>
        <begin position="617"/>
        <end position="635"/>
    </location>
</feature>
<evidence type="ECO:0000256" key="2">
    <source>
        <dbReference type="SAM" id="SignalP"/>
    </source>
</evidence>
<dbReference type="STRING" id="1817813.A2008_00655"/>
<evidence type="ECO:0000313" key="4">
    <source>
        <dbReference type="EMBL" id="OGM05876.1"/>
    </source>
</evidence>
<name>A0A1F7WSZ3_9BACT</name>
<evidence type="ECO:0000259" key="3">
    <source>
        <dbReference type="PROSITE" id="PS51494"/>
    </source>
</evidence>
<dbReference type="AlphaFoldDB" id="A0A1F7WSZ3"/>
<protein>
    <recommendedName>
        <fullName evidence="3">Peptidase S55 domain-containing protein</fullName>
    </recommendedName>
</protein>
<keyword evidence="2" id="KW-0732">Signal</keyword>
<dbReference type="Proteomes" id="UP000178735">
    <property type="component" value="Unassembled WGS sequence"/>
</dbReference>
<dbReference type="Pfam" id="PF05580">
    <property type="entry name" value="Peptidase_S55"/>
    <property type="match status" value="1"/>
</dbReference>
<proteinExistence type="predicted"/>
<evidence type="ECO:0000256" key="1">
    <source>
        <dbReference type="SAM" id="MobiDB-lite"/>
    </source>
</evidence>
<sequence length="733" mass="79443">MHRDQKFNPVYSLLISAAAAAVFFVFPALAMAASGDEQIMKLGDIKTGMTGVGRTVVSGSLIEEFDVEVLGVLKNNKLDDALQISGSSVLVKVSGEVIIKSGGIAAGMSGSPVYIDGKLAGAVSSGWIMTDHTIGLMTPIEEMLGLFKYIKPGDKKKIDVNGLIDRDAMLFIEKSPALGNYRGVITGNGPPDDETLKYAARRGLMVFENAATPVMVTGLNDRNYGRLKNIMKKRGHDISLVSSPQTVRDDSGDFEIPDLRPGHAIALQLVRGDINVTAIGTLTYLKENKFLAFAHSFMKKGDCSFFFAPANIYHCFFSHEMPFKIGTPGKLAGSVLVDRNEGIAGLIGLSPKVATVRASVVDLDNGVKKEFCTQLIKDRTMFAELLQAVLTQAVDEGINRQGAGFARASYKMTGRSEKSGEFVIERRNYHYDLYDIASVAIDEILGVAGAVALNQFEKADIYDIDVTFEISEQSPCAKVSEVSINSGWFEKGGSVEVSVTVEGDYQKAFSETFTVPVPLNMNDGEYNLAVTNADYALRSLAAEEYDLGSAAPDELELSARKNAVSFKDLIRVLNDKAKNNQIKIEFEPAGQAEAPASEGSMAASGEKNTRVGKGAKKYRELPSLDITGEPKEGAPEAKSAAARGRLRPVSSSGERISEAVSGLKSQYYSNNPEPAEENYKFYKSFEFVFYPFSARFPITIGAAPEEEAGQAGGIENQKNDDMIDKGKERFEKR</sequence>
<dbReference type="PROSITE" id="PS51494">
    <property type="entry name" value="SPOIVB"/>
    <property type="match status" value="1"/>
</dbReference>
<dbReference type="EMBL" id="MGFH01000092">
    <property type="protein sequence ID" value="OGM05876.1"/>
    <property type="molecule type" value="Genomic_DNA"/>
</dbReference>